<dbReference type="Gene3D" id="3.40.50.720">
    <property type="entry name" value="NAD(P)-binding Rossmann-like Domain"/>
    <property type="match status" value="1"/>
</dbReference>
<keyword evidence="5" id="KW-1185">Reference proteome</keyword>
<reference evidence="4" key="2">
    <citation type="submission" date="2020-02" db="EMBL/GenBank/DDBJ databases">
        <authorList>
            <person name="Littmann E."/>
            <person name="Sorbara M."/>
        </authorList>
    </citation>
    <scope>NUCLEOTIDE SEQUENCE</scope>
    <source>
        <strain evidence="4">MSK.1.17</strain>
    </source>
</reference>
<dbReference type="CDD" id="cd08946">
    <property type="entry name" value="SDR_e"/>
    <property type="match status" value="1"/>
</dbReference>
<dbReference type="Proteomes" id="UP000669239">
    <property type="component" value="Unassembled WGS sequence"/>
</dbReference>
<dbReference type="PANTHER" id="PTHR43000">
    <property type="entry name" value="DTDP-D-GLUCOSE 4,6-DEHYDRATASE-RELATED"/>
    <property type="match status" value="1"/>
</dbReference>
<comment type="caution">
    <text evidence="3">The sequence shown here is derived from an EMBL/GenBank/DDBJ whole genome shotgun (WGS) entry which is preliminary data.</text>
</comment>
<evidence type="ECO:0000313" key="3">
    <source>
        <dbReference type="EMBL" id="MCG4746118.1"/>
    </source>
</evidence>
<evidence type="ECO:0000259" key="2">
    <source>
        <dbReference type="Pfam" id="PF01370"/>
    </source>
</evidence>
<accession>A0AAW5BS38</accession>
<reference evidence="4 5" key="1">
    <citation type="journal article" date="2020" name="Cell Host Microbe">
        <title>Functional and Genomic Variation between Human-Derived Isolates of Lachnospiraceae Reveals Inter- and Intra-Species Diversity.</title>
        <authorList>
            <person name="Sorbara M.T."/>
            <person name="Littmann E.R."/>
            <person name="Fontana E."/>
            <person name="Moody T.U."/>
            <person name="Kohout C.E."/>
            <person name="Gjonbalaj M."/>
            <person name="Eaton V."/>
            <person name="Seok R."/>
            <person name="Leiner I.M."/>
            <person name="Pamer E.G."/>
        </authorList>
    </citation>
    <scope>NUCLEOTIDE SEQUENCE [LARGE SCALE GENOMIC DNA]</scope>
    <source>
        <strain evidence="4 5">MSK.1.17</strain>
    </source>
</reference>
<protein>
    <submittedName>
        <fullName evidence="3">NAD(P)-dependent oxidoreductase</fullName>
    </submittedName>
</protein>
<evidence type="ECO:0000313" key="4">
    <source>
        <dbReference type="EMBL" id="NSJ51416.1"/>
    </source>
</evidence>
<dbReference type="AlphaFoldDB" id="A0AAW5BS38"/>
<dbReference type="SUPFAM" id="SSF51735">
    <property type="entry name" value="NAD(P)-binding Rossmann-fold domains"/>
    <property type="match status" value="1"/>
</dbReference>
<evidence type="ECO:0000313" key="5">
    <source>
        <dbReference type="Proteomes" id="UP000669239"/>
    </source>
</evidence>
<reference evidence="3" key="3">
    <citation type="submission" date="2022-01" db="EMBL/GenBank/DDBJ databases">
        <title>Collection of gut derived symbiotic bacterial strains cultured from healthy donors.</title>
        <authorList>
            <person name="Lin H."/>
            <person name="Kohout C."/>
            <person name="Waligurski E."/>
            <person name="Pamer E.G."/>
        </authorList>
    </citation>
    <scope>NUCLEOTIDE SEQUENCE</scope>
    <source>
        <strain evidence="3">DFI.6.55</strain>
    </source>
</reference>
<gene>
    <name evidence="4" type="ORF">G5B36_22285</name>
    <name evidence="3" type="ORF">L0N08_11895</name>
</gene>
<name>A0AAW5BS38_9FIRM</name>
<organism evidence="3 6">
    <name type="scientific">Enterocloster aldenensis</name>
    <dbReference type="NCBI Taxonomy" id="358742"/>
    <lineage>
        <taxon>Bacteria</taxon>
        <taxon>Bacillati</taxon>
        <taxon>Bacillota</taxon>
        <taxon>Clostridia</taxon>
        <taxon>Lachnospirales</taxon>
        <taxon>Lachnospiraceae</taxon>
        <taxon>Enterocloster</taxon>
    </lineage>
</organism>
<dbReference type="InterPro" id="IPR001509">
    <property type="entry name" value="Epimerase_deHydtase"/>
</dbReference>
<evidence type="ECO:0000313" key="6">
    <source>
        <dbReference type="Proteomes" id="UP001299608"/>
    </source>
</evidence>
<dbReference type="EMBL" id="JAKNGE010000013">
    <property type="protein sequence ID" value="MCG4746118.1"/>
    <property type="molecule type" value="Genomic_DNA"/>
</dbReference>
<dbReference type="InterPro" id="IPR036291">
    <property type="entry name" value="NAD(P)-bd_dom_sf"/>
</dbReference>
<dbReference type="EMBL" id="JAAITT010000040">
    <property type="protein sequence ID" value="NSJ51416.1"/>
    <property type="molecule type" value="Genomic_DNA"/>
</dbReference>
<dbReference type="Proteomes" id="UP001299608">
    <property type="component" value="Unassembled WGS sequence"/>
</dbReference>
<dbReference type="RefSeq" id="WP_165642837.1">
    <property type="nucleotide sequence ID" value="NZ_JAAITT010000040.1"/>
</dbReference>
<feature type="domain" description="NAD-dependent epimerase/dehydratase" evidence="2">
    <location>
        <begin position="3"/>
        <end position="227"/>
    </location>
</feature>
<evidence type="ECO:0000256" key="1">
    <source>
        <dbReference type="ARBA" id="ARBA00007637"/>
    </source>
</evidence>
<proteinExistence type="inferred from homology"/>
<sequence length="297" mass="33033">MRILLVGGSGLVGTRLASYLAEQGNDVVCFNRTIPRGASRQCIYETGDLGEYGLLYQILKKYRVEQVIHNAAISHPMLYRDNPYKVYRVNVTGTLNVLEAAKLFEVSRFIYISSGAVYGNTDSPVVYEEQKLHGESPYGASKVACEEIVRNYGLQTASLRVAFVYGPGRSMSCPVEQALRHAVKGEEMLLDKGADQKMDYIYIDDCVEAIGRIVNNRTLRYDAYNIGGGQLVPYSRVIDKVKALYPKSRIAVGAGGLGYDDLGAMSIQRIEEDTGWKPGISIEEGIERYALWMEKNI</sequence>
<comment type="similarity">
    <text evidence="1">Belongs to the NAD(P)-dependent epimerase/dehydratase family.</text>
</comment>
<dbReference type="Pfam" id="PF01370">
    <property type="entry name" value="Epimerase"/>
    <property type="match status" value="1"/>
</dbReference>